<dbReference type="PANTHER" id="PTHR42923">
    <property type="entry name" value="PROTOPORPHYRINOGEN OXIDASE"/>
    <property type="match status" value="1"/>
</dbReference>
<sequence>MKLSNLALPAMALTLARTAAGAAATPCSESDIDVDVAIIGGGSAGIHAAIQLRDAGATVAVVEKKSQIGGHAETYTNPRTGVPGNVGVSLFENTDVVSGYFARLNVSAARVNPLNGGGASPSYDFSSGVRIPAPNASEAAARQEALQAAVRSYKINVLAKYLWIDQGFHVPDPVPEELTMPFAELAQRYGFSALLTVIAQFNWFTGDISAIPALYGIKGLGPGLLNSIFGEFIVSASGDTRALYDAAAAELGDSVLLNADVVEVRRDVPVNENEDDATGVTVLIQQPDQPLKLIRARKLLFAIPPTLDNVGAYDLTAEESGLFSKFSALGYWAAVANIPGLNTSLTNVGARTPFNQPVIPGPNGIDGYGSPDDFVVLVGFRDTAYSDADGQAVVRGNLATLGAVGAVPADAAERATFPFSSNHGPYNLRVSAEEIRAGFYRRFLALEGARNTYWAGAALTGHNSALVWNFNLGTVLPGLKKDLGL</sequence>
<dbReference type="RefSeq" id="XP_062775305.1">
    <property type="nucleotide sequence ID" value="XM_062919254.1"/>
</dbReference>
<organism evidence="3 4">
    <name type="scientific">Colletotrichum destructivum</name>
    <dbReference type="NCBI Taxonomy" id="34406"/>
    <lineage>
        <taxon>Eukaryota</taxon>
        <taxon>Fungi</taxon>
        <taxon>Dikarya</taxon>
        <taxon>Ascomycota</taxon>
        <taxon>Pezizomycotina</taxon>
        <taxon>Sordariomycetes</taxon>
        <taxon>Hypocreomycetidae</taxon>
        <taxon>Glomerellales</taxon>
        <taxon>Glomerellaceae</taxon>
        <taxon>Colletotrichum</taxon>
        <taxon>Colletotrichum destructivum species complex</taxon>
    </lineage>
</organism>
<dbReference type="Pfam" id="PF01593">
    <property type="entry name" value="Amino_oxidase"/>
    <property type="match status" value="1"/>
</dbReference>
<dbReference type="InterPro" id="IPR036188">
    <property type="entry name" value="FAD/NAD-bd_sf"/>
</dbReference>
<dbReference type="Gene3D" id="3.50.50.60">
    <property type="entry name" value="FAD/NAD(P)-binding domain"/>
    <property type="match status" value="1"/>
</dbReference>
<dbReference type="GeneID" id="87939598"/>
<dbReference type="Gene3D" id="3.30.70.1990">
    <property type="match status" value="1"/>
</dbReference>
<dbReference type="Proteomes" id="UP001322277">
    <property type="component" value="Chromosome 2"/>
</dbReference>
<proteinExistence type="predicted"/>
<dbReference type="GO" id="GO:0016491">
    <property type="term" value="F:oxidoreductase activity"/>
    <property type="evidence" value="ECO:0007669"/>
    <property type="project" value="InterPro"/>
</dbReference>
<dbReference type="Gene3D" id="1.10.405.20">
    <property type="match status" value="1"/>
</dbReference>
<protein>
    <submittedName>
        <fullName evidence="3">FAD/NAD(P)-binding domain superfamily</fullName>
    </submittedName>
</protein>
<evidence type="ECO:0000313" key="3">
    <source>
        <dbReference type="EMBL" id="WQF78081.1"/>
    </source>
</evidence>
<dbReference type="AlphaFoldDB" id="A0AAX4I3V1"/>
<evidence type="ECO:0000313" key="4">
    <source>
        <dbReference type="Proteomes" id="UP001322277"/>
    </source>
</evidence>
<accession>A0AAX4I3V1</accession>
<dbReference type="PANTHER" id="PTHR42923:SF26">
    <property type="entry name" value="FMN REDUCTASE LOT6, PUTATIVE (AFU_ORTHOLOGUE AFUA_7G06600)-RELATED"/>
    <property type="match status" value="1"/>
</dbReference>
<feature type="chain" id="PRO_5043321054" evidence="1">
    <location>
        <begin position="25"/>
        <end position="485"/>
    </location>
</feature>
<dbReference type="EMBL" id="CP137306">
    <property type="protein sequence ID" value="WQF78081.1"/>
    <property type="molecule type" value="Genomic_DNA"/>
</dbReference>
<evidence type="ECO:0000259" key="2">
    <source>
        <dbReference type="Pfam" id="PF01593"/>
    </source>
</evidence>
<dbReference type="InterPro" id="IPR050464">
    <property type="entry name" value="Zeta_carotene_desat/Oxidored"/>
</dbReference>
<keyword evidence="4" id="KW-1185">Reference proteome</keyword>
<keyword evidence="1" id="KW-0732">Signal</keyword>
<dbReference type="KEGG" id="cdet:87939598"/>
<feature type="signal peptide" evidence="1">
    <location>
        <begin position="1"/>
        <end position="24"/>
    </location>
</feature>
<name>A0AAX4I3V1_9PEZI</name>
<evidence type="ECO:0000256" key="1">
    <source>
        <dbReference type="SAM" id="SignalP"/>
    </source>
</evidence>
<dbReference type="InterPro" id="IPR002937">
    <property type="entry name" value="Amino_oxidase"/>
</dbReference>
<reference evidence="4" key="1">
    <citation type="journal article" date="2023" name="bioRxiv">
        <title>Complete genome of the Medicago anthracnose fungus, Colletotrichum destructivum, reveals a mini-chromosome-like region within a core chromosome.</title>
        <authorList>
            <person name="Lapalu N."/>
            <person name="Simon A."/>
            <person name="Lu A."/>
            <person name="Plaumann P.-L."/>
            <person name="Amselem J."/>
            <person name="Pigne S."/>
            <person name="Auger A."/>
            <person name="Koch C."/>
            <person name="Dallery J.-F."/>
            <person name="O'Connell R.J."/>
        </authorList>
    </citation>
    <scope>NUCLEOTIDE SEQUENCE [LARGE SCALE GENOMIC DNA]</scope>
    <source>
        <strain evidence="4">CBS 520.97</strain>
    </source>
</reference>
<gene>
    <name evidence="3" type="ORF">CDEST_03095</name>
</gene>
<feature type="domain" description="Amine oxidase" evidence="2">
    <location>
        <begin position="44"/>
        <end position="380"/>
    </location>
</feature>
<dbReference type="SUPFAM" id="SSF51905">
    <property type="entry name" value="FAD/NAD(P)-binding domain"/>
    <property type="match status" value="1"/>
</dbReference>